<keyword evidence="3" id="KW-1185">Reference proteome</keyword>
<organism evidence="2 3">
    <name type="scientific">Plakobranchus ocellatus</name>
    <dbReference type="NCBI Taxonomy" id="259542"/>
    <lineage>
        <taxon>Eukaryota</taxon>
        <taxon>Metazoa</taxon>
        <taxon>Spiralia</taxon>
        <taxon>Lophotrochozoa</taxon>
        <taxon>Mollusca</taxon>
        <taxon>Gastropoda</taxon>
        <taxon>Heterobranchia</taxon>
        <taxon>Euthyneura</taxon>
        <taxon>Panpulmonata</taxon>
        <taxon>Sacoglossa</taxon>
        <taxon>Placobranchoidea</taxon>
        <taxon>Plakobranchidae</taxon>
        <taxon>Plakobranchus</taxon>
    </lineage>
</organism>
<feature type="region of interest" description="Disordered" evidence="1">
    <location>
        <begin position="1"/>
        <end position="27"/>
    </location>
</feature>
<evidence type="ECO:0000256" key="1">
    <source>
        <dbReference type="SAM" id="MobiDB-lite"/>
    </source>
</evidence>
<feature type="compositionally biased region" description="Polar residues" evidence="1">
    <location>
        <begin position="1"/>
        <end position="20"/>
    </location>
</feature>
<dbReference type="EMBL" id="BLXT01000847">
    <property type="protein sequence ID" value="GFN80797.1"/>
    <property type="molecule type" value="Genomic_DNA"/>
</dbReference>
<feature type="compositionally biased region" description="Basic residues" evidence="1">
    <location>
        <begin position="2159"/>
        <end position="2168"/>
    </location>
</feature>
<feature type="compositionally biased region" description="Polar residues" evidence="1">
    <location>
        <begin position="1899"/>
        <end position="1913"/>
    </location>
</feature>
<feature type="compositionally biased region" description="Basic and acidic residues" evidence="1">
    <location>
        <begin position="203"/>
        <end position="240"/>
    </location>
</feature>
<evidence type="ECO:0000313" key="3">
    <source>
        <dbReference type="Proteomes" id="UP000735302"/>
    </source>
</evidence>
<gene>
    <name evidence="2" type="ORF">PoB_000730300</name>
</gene>
<feature type="compositionally biased region" description="Basic and acidic residues" evidence="1">
    <location>
        <begin position="2271"/>
        <end position="2280"/>
    </location>
</feature>
<protein>
    <submittedName>
        <fullName evidence="2">Uncharacterized protein</fullName>
    </submittedName>
</protein>
<feature type="region of interest" description="Disordered" evidence="1">
    <location>
        <begin position="181"/>
        <end position="244"/>
    </location>
</feature>
<accession>A0AAV3YF80</accession>
<feature type="region of interest" description="Disordered" evidence="1">
    <location>
        <begin position="2135"/>
        <end position="2203"/>
    </location>
</feature>
<feature type="region of interest" description="Disordered" evidence="1">
    <location>
        <begin position="1152"/>
        <end position="1189"/>
    </location>
</feature>
<feature type="region of interest" description="Disordered" evidence="1">
    <location>
        <begin position="2242"/>
        <end position="2349"/>
    </location>
</feature>
<feature type="region of interest" description="Disordered" evidence="1">
    <location>
        <begin position="980"/>
        <end position="1002"/>
    </location>
</feature>
<name>A0AAV3YF80_9GAST</name>
<feature type="compositionally biased region" description="Basic and acidic residues" evidence="1">
    <location>
        <begin position="2324"/>
        <end position="2344"/>
    </location>
</feature>
<feature type="compositionally biased region" description="Polar residues" evidence="1">
    <location>
        <begin position="2366"/>
        <end position="2377"/>
    </location>
</feature>
<feature type="compositionally biased region" description="Basic and acidic residues" evidence="1">
    <location>
        <begin position="2142"/>
        <end position="2158"/>
    </location>
</feature>
<sequence>MLLGQTSSMKYSSTCESNSARGEGAGRKREMEMYRLHVGHTWLTQSYLLKNEEQPFCYASHSLYTVNKELDVTNIVDQATSDPAFQDFMSLLQKATPGTHLDACAEFSIPVLVDNVENDLFQSVSDHHINNDPCTDNLSCYHSRNANQEIQKVEKTLTSEKREIPQYFASETISKSPKKYVEYQRKESSTPFPEPSSLSQLSPRHELAKRDTAEHSHKDILQPHPEMDTHFSQKDQKERSASCTNFESRSLNTNLANTENKQCLVDAANKRVHSTAQAGTYSHPVENKEDETVNLHKTCRSKLVSSDHINKTESREIDCSGDHMSDLLGSQSTCDLSEDADIDVAGDECDLRIQQIDVEARNIPSSLNNFPGICNNLSTKTSHSKSKEKDFHSSCEASHETSECQNLQSNDRKNYLPSFAVPEDTSLSVFALLEKEAAALLAQKFIQSNKKDEGKSVPERMTAMSVKNNATVFLQSQQGSHCVVPASGCRRKRANPKKANILYTDCFSKRQSSKTLRRTRKKQGNKFAKNISLSPSDFVLNSLCSKRKSVRQNFLSGSVSRTEVVDSQPLTSCASDLEQKSLMSSLSNPTKNFSPENMSFDFISSKPHNTSSLIEQSLSEVAYSSQHNDFLKKDNNVSLNVHHSPKHFIQVKSRDAELKGHSNIKESLSGDHYPASQYKELSTNAMKQKPKERQAPASICNNIDIIDMCLKETLAPLVLQQNRSFISEEKETFHSKSEQINEASAIEIDAVMPASTSENHNCPQINLPIDSQALPPYLHKKSGNALSLFNFTRNKISRCHSCPILGQKNVDLKSKMALVGNTFQNQGHIMSTTATCPSKTVGAPIPNKIKMHLCKIPGRTNYTRSVSLPAFFKKEELERSHQNFSETSVSNQATSVTPKSKESVQRTIVAFHSDKSAFMPKHCQKTPTRKIAPTDISFSVPSLQDSSRSSLYSTIPVNFPASPLAACTYITQQSVHDRSYATLGSPPRVKQSEADSNSPGKLRPLVAFSSSSLPASFKDEGLVGNEPQGKSAFRPVLSSNSLTAKAQKKQAESKRTVITFHSGNLAFNPMHYQKRPSRRIAPTEVDDNVPSPLNNFQHNSVTSSVAQASLSQTMCKSPYTIVNKLGPPPDTAYPGIVDKDFSLSYSSEENCPIKHSIQNSPTNSNTHNKSQSKTAFSHQENHVTSELKTTLSIPRLDSLGIRLPLSPSKRQPKRIHLTKLCSLSDKGMPQAGGPSSRRKISSSSPSHYLDESKIVSSSSDLSASQSEAQAFKLLKSFIASSYVRPQPQQEITSTNQGDPGEIDSNCHRKKRLKKSNIRLSKGFAERHIVVVKDAAVTAERRLTSKREEEKLELEHNVHVASASTDTVGKKFKNALKSHSLLAKHSDPFQCQPRNVLCSNEKHSVKKEERLLADNKSALAQDNMTRLGSPISGSSWSSSKSFAVVGTVEYVCSDPNRTGTAKPIADMAHKTQENAQMIEINKGTSKQENVDTRYKNANGDSKQNVVTSSFSSYCPIQSLSTNSQNSGTKKCSVSPILPSQVSETNSLPLVATLVGSVLVRDHSSQSTACIKTPTCAQHENIQGFKKFSDLSVVSPQSSKVTTSLTEILEEISDSVTNTAEQTVSSQVTSSNITFQPQKVLPSPLPFPQSNAKLPMASPEQKGSNKKVRQKTIKPQGSFNMQRLSGLSSLLPDLNRQYEMENEKEKQQILAAKKGEIVYAAHNYPVILPNISKQTWDNAIPLRAHSTPITYAGTGIPLSSISSLTPESSATQSYPQTIVTQTPFMPLYAQNSERFVNQTISIGSGPSNEQANETQTKYSICSMSPTRSIMNACSQLTGQSSSPVLHSKFLPQAANIPPNGQASASKTQILQSLGDQLTTSKSLVSTTKKYSSFLPTQMQISSSKELPQVQKSSLDPSEKQAPGEVILPSSSQKSKLRVKKISVEKPVHKVAHRNHHKLHDCLRNLKDRHSPSQYKSRKFAPKVMTRRKQRLNFNDEKLQRSKTGLEKHEFGLSMLFNHKSDKLEFLESKPIVQSQRHSTWIKDIGMINKTEIETIRSAFNLNEPHQKNIDSISNLSFEGGIHLSSPETPQLTIDIQEDDHHPKPLPKTQIWFRQEKSRKNLNKIEGQKKIIHVLPSNSSVSSVSDKETSNIHPQKYDHKQVVKQRNKKEKRQTCFSDNDRNDTKQDANLLEERNDRQLLKSNKDKKNIKASTCKYISTMPLHSLQRLLSNDELSQESHKAETVCLKNLNKERGPPTNVSYSKMSQKPKRRRCKDNGETKRTGTEIPSQVQGGQFYKVKNPDKLKPNRNHSKPSKKRMENKKRKFMAKKDVKTTQQSRIDDNQDGKKQTLQKLEFSDQLLSVKDIRGDGTNNGKLSPSTESQDRQRELEHAVAVLEGCLAAEDIARHDLCSDMVPPRLPSHISPVKHLPLKKRLSFDLQSLIETSSNGPQLFPDISDFQPGQTDISQNQIDFEGSSEVQAKNNITTKTYEPEISIKSLPIHQTSGTLTETQNSERSNICQPFTEICSVSEKTSISHSQQPLKEFITESIDMNRRESLILQSSQSPDLISPGSLEIASIPKIDFEKITRGKIKALMHKLHCKK</sequence>
<feature type="compositionally biased region" description="Polar residues" evidence="1">
    <location>
        <begin position="1156"/>
        <end position="1178"/>
    </location>
</feature>
<feature type="region of interest" description="Disordered" evidence="1">
    <location>
        <begin position="1203"/>
        <end position="1247"/>
    </location>
</feature>
<feature type="compositionally biased region" description="Basic and acidic residues" evidence="1">
    <location>
        <begin position="2175"/>
        <end position="2203"/>
    </location>
</feature>
<dbReference type="Proteomes" id="UP000735302">
    <property type="component" value="Unassembled WGS sequence"/>
</dbReference>
<feature type="compositionally biased region" description="Basic residues" evidence="1">
    <location>
        <begin position="2303"/>
        <end position="2323"/>
    </location>
</feature>
<evidence type="ECO:0000313" key="2">
    <source>
        <dbReference type="EMBL" id="GFN80797.1"/>
    </source>
</evidence>
<comment type="caution">
    <text evidence="2">The sequence shown here is derived from an EMBL/GenBank/DDBJ whole genome shotgun (WGS) entry which is preliminary data.</text>
</comment>
<feature type="region of interest" description="Disordered" evidence="1">
    <location>
        <begin position="1899"/>
        <end position="1922"/>
    </location>
</feature>
<feature type="region of interest" description="Disordered" evidence="1">
    <location>
        <begin position="2361"/>
        <end position="2381"/>
    </location>
</feature>
<proteinExistence type="predicted"/>
<reference evidence="2 3" key="1">
    <citation type="journal article" date="2021" name="Elife">
        <title>Chloroplast acquisition without the gene transfer in kleptoplastic sea slugs, Plakobranchus ocellatus.</title>
        <authorList>
            <person name="Maeda T."/>
            <person name="Takahashi S."/>
            <person name="Yoshida T."/>
            <person name="Shimamura S."/>
            <person name="Takaki Y."/>
            <person name="Nagai Y."/>
            <person name="Toyoda A."/>
            <person name="Suzuki Y."/>
            <person name="Arimoto A."/>
            <person name="Ishii H."/>
            <person name="Satoh N."/>
            <person name="Nishiyama T."/>
            <person name="Hasebe M."/>
            <person name="Maruyama T."/>
            <person name="Minagawa J."/>
            <person name="Obokata J."/>
            <person name="Shigenobu S."/>
        </authorList>
    </citation>
    <scope>NUCLEOTIDE SEQUENCE [LARGE SCALE GENOMIC DNA]</scope>
</reference>